<dbReference type="AlphaFoldDB" id="A0A1Z2LE16"/>
<proteinExistence type="predicted"/>
<accession>A0A1Z2LE16</accession>
<dbReference type="EMBL" id="CP021744">
    <property type="protein sequence ID" value="ARZ72515.1"/>
    <property type="molecule type" value="Genomic_DNA"/>
</dbReference>
<organism evidence="1 2">
    <name type="scientific">Streptomyces albireticuli</name>
    <dbReference type="NCBI Taxonomy" id="1940"/>
    <lineage>
        <taxon>Bacteria</taxon>
        <taxon>Bacillati</taxon>
        <taxon>Actinomycetota</taxon>
        <taxon>Actinomycetes</taxon>
        <taxon>Kitasatosporales</taxon>
        <taxon>Streptomycetaceae</taxon>
        <taxon>Streptomyces</taxon>
    </lineage>
</organism>
<protein>
    <submittedName>
        <fullName evidence="1">Uncharacterized protein</fullName>
    </submittedName>
</protein>
<reference evidence="1 2" key="1">
    <citation type="submission" date="2017-06" db="EMBL/GenBank/DDBJ databases">
        <title>Streptomyces albireticuli Genome sequencing and assembly.</title>
        <authorList>
            <person name="Wang Y."/>
            <person name="Du B."/>
            <person name="Ding Y."/>
            <person name="Liu H."/>
            <person name="Hou Q."/>
            <person name="Liu K."/>
            <person name="Yao L."/>
            <person name="Wang C."/>
        </authorList>
    </citation>
    <scope>NUCLEOTIDE SEQUENCE [LARGE SCALE GENOMIC DNA]</scope>
    <source>
        <strain evidence="1 2">MDJK11</strain>
    </source>
</reference>
<dbReference type="Proteomes" id="UP000195755">
    <property type="component" value="Chromosome"/>
</dbReference>
<evidence type="ECO:0000313" key="2">
    <source>
        <dbReference type="Proteomes" id="UP000195755"/>
    </source>
</evidence>
<sequence length="91" mass="9397">MALVADQEGAVVLAYEPDGLLVHLGDQGAGRVDGGELPLPAASACTVGASPRAENMTIEPSGTSVVSSTKIAPFFSRVCTTYLLWTISCRT</sequence>
<evidence type="ECO:0000313" key="1">
    <source>
        <dbReference type="EMBL" id="ARZ72515.1"/>
    </source>
</evidence>
<name>A0A1Z2LE16_9ACTN</name>
<gene>
    <name evidence="1" type="ORF">SMD11_6939</name>
</gene>
<dbReference type="KEGG" id="salj:SMD11_6939"/>